<comment type="caution">
    <text evidence="7">The sequence shown here is derived from an EMBL/GenBank/DDBJ whole genome shotgun (WGS) entry which is preliminary data.</text>
</comment>
<evidence type="ECO:0000313" key="8">
    <source>
        <dbReference type="Proteomes" id="UP000828390"/>
    </source>
</evidence>
<dbReference type="Gene3D" id="1.20.140.150">
    <property type="match status" value="1"/>
</dbReference>
<dbReference type="AlphaFoldDB" id="A0A9D4BTL3"/>
<dbReference type="InterPro" id="IPR050579">
    <property type="entry name" value="PMP-22/EMP/MP20-like"/>
</dbReference>
<keyword evidence="8" id="KW-1185">Reference proteome</keyword>
<dbReference type="InterPro" id="IPR036259">
    <property type="entry name" value="MFS_trans_sf"/>
</dbReference>
<evidence type="ECO:0000256" key="3">
    <source>
        <dbReference type="ARBA" id="ARBA00022989"/>
    </source>
</evidence>
<feature type="compositionally biased region" description="Low complexity" evidence="5">
    <location>
        <begin position="112"/>
        <end position="121"/>
    </location>
</feature>
<dbReference type="SUPFAM" id="SSF103473">
    <property type="entry name" value="MFS general substrate transporter"/>
    <property type="match status" value="1"/>
</dbReference>
<dbReference type="PANTHER" id="PTHR10671:SF108">
    <property type="entry name" value="CLAUDIN FAMILY PROTEIN-RELATED"/>
    <property type="match status" value="1"/>
</dbReference>
<feature type="region of interest" description="Disordered" evidence="5">
    <location>
        <begin position="1"/>
        <end position="90"/>
    </location>
</feature>
<feature type="transmembrane region" description="Helical" evidence="6">
    <location>
        <begin position="231"/>
        <end position="251"/>
    </location>
</feature>
<feature type="compositionally biased region" description="Polar residues" evidence="5">
    <location>
        <begin position="355"/>
        <end position="373"/>
    </location>
</feature>
<evidence type="ECO:0000313" key="7">
    <source>
        <dbReference type="EMBL" id="KAH3705092.1"/>
    </source>
</evidence>
<evidence type="ECO:0000256" key="2">
    <source>
        <dbReference type="ARBA" id="ARBA00022692"/>
    </source>
</evidence>
<keyword evidence="2 6" id="KW-0812">Transmembrane</keyword>
<organism evidence="7 8">
    <name type="scientific">Dreissena polymorpha</name>
    <name type="common">Zebra mussel</name>
    <name type="synonym">Mytilus polymorpha</name>
    <dbReference type="NCBI Taxonomy" id="45954"/>
    <lineage>
        <taxon>Eukaryota</taxon>
        <taxon>Metazoa</taxon>
        <taxon>Spiralia</taxon>
        <taxon>Lophotrochozoa</taxon>
        <taxon>Mollusca</taxon>
        <taxon>Bivalvia</taxon>
        <taxon>Autobranchia</taxon>
        <taxon>Heteroconchia</taxon>
        <taxon>Euheterodonta</taxon>
        <taxon>Imparidentia</taxon>
        <taxon>Neoheterodontei</taxon>
        <taxon>Myida</taxon>
        <taxon>Dreissenoidea</taxon>
        <taxon>Dreissenidae</taxon>
        <taxon>Dreissena</taxon>
    </lineage>
</organism>
<sequence>MWFPTDHRPPSTQVTPRKERRLPKLDRPGGVSGWSSDISKPSKASKTSKGSKDKVKTGNKAMSGAAVPTVSKPPTGETSRNGNHSTTDKPFFVEDERKSKITVISLKSNRTSRTVQTTQSSLTPRVPEVSEEPPASCCQSTLAKFKSGFREATIKRIIASGLSAATWLLFLFGVFLPFWSVYTYTSVGVSTGYYGGLWNYCERSSTIGTRCTTFAEADLAHWFRAARGLELLAFLGSLGLVALVVAFMFFLREVKYAFIQWIIVGLCFGIAICSLTGMIVYGACEADSSRLSSAFGLTVCAFLGACAAGAIFLWDKIDQKNEPDPATMSFRGLSAIPSSHGNRDNGSRLSRVRSTRSMGQSQISHVPSTSTKIGASHLATVHQPSPPKEVEVKV</sequence>
<accession>A0A9D4BTL3</accession>
<evidence type="ECO:0000256" key="4">
    <source>
        <dbReference type="ARBA" id="ARBA00023136"/>
    </source>
</evidence>
<comment type="subcellular location">
    <subcellularLocation>
        <location evidence="1">Membrane</location>
        <topology evidence="1">Multi-pass membrane protein</topology>
    </subcellularLocation>
</comment>
<reference evidence="7" key="2">
    <citation type="submission" date="2020-11" db="EMBL/GenBank/DDBJ databases">
        <authorList>
            <person name="McCartney M.A."/>
            <person name="Auch B."/>
            <person name="Kono T."/>
            <person name="Mallez S."/>
            <person name="Becker A."/>
            <person name="Gohl D.M."/>
            <person name="Silverstein K.A.T."/>
            <person name="Koren S."/>
            <person name="Bechman K.B."/>
            <person name="Herman A."/>
            <person name="Abrahante J.E."/>
            <person name="Garbe J."/>
        </authorList>
    </citation>
    <scope>NUCLEOTIDE SEQUENCE</scope>
    <source>
        <strain evidence="7">Duluth1</strain>
        <tissue evidence="7">Whole animal</tissue>
    </source>
</reference>
<reference evidence="7" key="1">
    <citation type="journal article" date="2019" name="bioRxiv">
        <title>The Genome of the Zebra Mussel, Dreissena polymorpha: A Resource for Invasive Species Research.</title>
        <authorList>
            <person name="McCartney M.A."/>
            <person name="Auch B."/>
            <person name="Kono T."/>
            <person name="Mallez S."/>
            <person name="Zhang Y."/>
            <person name="Obille A."/>
            <person name="Becker A."/>
            <person name="Abrahante J.E."/>
            <person name="Garbe J."/>
            <person name="Badalamenti J.P."/>
            <person name="Herman A."/>
            <person name="Mangelson H."/>
            <person name="Liachko I."/>
            <person name="Sullivan S."/>
            <person name="Sone E.D."/>
            <person name="Koren S."/>
            <person name="Silverstein K.A.T."/>
            <person name="Beckman K.B."/>
            <person name="Gohl D.M."/>
        </authorList>
    </citation>
    <scope>NUCLEOTIDE SEQUENCE</scope>
    <source>
        <strain evidence="7">Duluth1</strain>
        <tissue evidence="7">Whole animal</tissue>
    </source>
</reference>
<dbReference type="EMBL" id="JAIWYP010000015">
    <property type="protein sequence ID" value="KAH3705092.1"/>
    <property type="molecule type" value="Genomic_DNA"/>
</dbReference>
<name>A0A9D4BTL3_DREPO</name>
<keyword evidence="4 6" id="KW-0472">Membrane</keyword>
<feature type="region of interest" description="Disordered" evidence="5">
    <location>
        <begin position="112"/>
        <end position="134"/>
    </location>
</feature>
<evidence type="ECO:0000256" key="6">
    <source>
        <dbReference type="SAM" id="Phobius"/>
    </source>
</evidence>
<feature type="compositionally biased region" description="Polar residues" evidence="5">
    <location>
        <begin position="33"/>
        <end position="48"/>
    </location>
</feature>
<feature type="transmembrane region" description="Helical" evidence="6">
    <location>
        <begin position="157"/>
        <end position="179"/>
    </location>
</feature>
<feature type="transmembrane region" description="Helical" evidence="6">
    <location>
        <begin position="293"/>
        <end position="314"/>
    </location>
</feature>
<evidence type="ECO:0000256" key="1">
    <source>
        <dbReference type="ARBA" id="ARBA00004141"/>
    </source>
</evidence>
<dbReference type="PANTHER" id="PTHR10671">
    <property type="entry name" value="EPITHELIAL MEMBRANE PROTEIN-RELATED"/>
    <property type="match status" value="1"/>
</dbReference>
<keyword evidence="3 6" id="KW-1133">Transmembrane helix</keyword>
<dbReference type="Proteomes" id="UP000828390">
    <property type="component" value="Unassembled WGS sequence"/>
</dbReference>
<protein>
    <submittedName>
        <fullName evidence="7">Uncharacterized protein</fullName>
    </submittedName>
</protein>
<feature type="region of interest" description="Disordered" evidence="5">
    <location>
        <begin position="333"/>
        <end position="394"/>
    </location>
</feature>
<feature type="compositionally biased region" description="Polar residues" evidence="5">
    <location>
        <begin position="76"/>
        <end position="85"/>
    </location>
</feature>
<evidence type="ECO:0000256" key="5">
    <source>
        <dbReference type="SAM" id="MobiDB-lite"/>
    </source>
</evidence>
<dbReference type="GO" id="GO:0005886">
    <property type="term" value="C:plasma membrane"/>
    <property type="evidence" value="ECO:0007669"/>
    <property type="project" value="TreeGrafter"/>
</dbReference>
<gene>
    <name evidence="7" type="ORF">DPMN_080156</name>
</gene>
<feature type="transmembrane region" description="Helical" evidence="6">
    <location>
        <begin position="258"/>
        <end position="281"/>
    </location>
</feature>
<proteinExistence type="predicted"/>